<dbReference type="EMBL" id="JAHRID010000006">
    <property type="protein sequence ID" value="MBV2129990.1"/>
    <property type="molecule type" value="Genomic_DNA"/>
</dbReference>
<name>A0ABS6MN64_9GAMM</name>
<evidence type="ECO:0000256" key="2">
    <source>
        <dbReference type="ARBA" id="ARBA00022722"/>
    </source>
</evidence>
<comment type="subcellular location">
    <subcellularLocation>
        <location evidence="5 6">Cytoplasm</location>
    </subcellularLocation>
</comment>
<dbReference type="CDD" id="cd04489">
    <property type="entry name" value="ExoVII_LU_OBF"/>
    <property type="match status" value="1"/>
</dbReference>
<evidence type="ECO:0000259" key="9">
    <source>
        <dbReference type="Pfam" id="PF13742"/>
    </source>
</evidence>
<feature type="domain" description="OB-fold nucleic acid binding" evidence="9">
    <location>
        <begin position="7"/>
        <end position="100"/>
    </location>
</feature>
<gene>
    <name evidence="5 10" type="primary">xseA</name>
    <name evidence="10" type="ORF">KQY15_12940</name>
</gene>
<evidence type="ECO:0000259" key="8">
    <source>
        <dbReference type="Pfam" id="PF02601"/>
    </source>
</evidence>
<dbReference type="NCBIfam" id="TIGR00237">
    <property type="entry name" value="xseA"/>
    <property type="match status" value="1"/>
</dbReference>
<feature type="coiled-coil region" evidence="7">
    <location>
        <begin position="309"/>
        <end position="374"/>
    </location>
</feature>
<dbReference type="RefSeq" id="WP_217669820.1">
    <property type="nucleotide sequence ID" value="NZ_JAHRID010000006.1"/>
</dbReference>
<dbReference type="PANTHER" id="PTHR30008:SF0">
    <property type="entry name" value="EXODEOXYRIBONUCLEASE 7 LARGE SUBUNIT"/>
    <property type="match status" value="1"/>
</dbReference>
<reference evidence="10 11" key="1">
    <citation type="submission" date="2021-06" db="EMBL/GenBank/DDBJ databases">
        <title>Rheinheimera indica sp. nov., isolated from deep-sea sediment.</title>
        <authorList>
            <person name="Wang Z."/>
            <person name="Zhang X.-Y."/>
        </authorList>
    </citation>
    <scope>NUCLEOTIDE SEQUENCE [LARGE SCALE GENOMIC DNA]</scope>
    <source>
        <strain evidence="10 11">SM2107</strain>
    </source>
</reference>
<evidence type="ECO:0000313" key="11">
    <source>
        <dbReference type="Proteomes" id="UP000704611"/>
    </source>
</evidence>
<evidence type="ECO:0000256" key="6">
    <source>
        <dbReference type="RuleBase" id="RU004355"/>
    </source>
</evidence>
<dbReference type="Pfam" id="PF02601">
    <property type="entry name" value="Exonuc_VII_L"/>
    <property type="match status" value="1"/>
</dbReference>
<evidence type="ECO:0000313" key="10">
    <source>
        <dbReference type="EMBL" id="MBV2129990.1"/>
    </source>
</evidence>
<comment type="similarity">
    <text evidence="5 6">Belongs to the XseA family.</text>
</comment>
<keyword evidence="3 5" id="KW-0378">Hydrolase</keyword>
<accession>A0ABS6MN64</accession>
<dbReference type="Pfam" id="PF13742">
    <property type="entry name" value="tRNA_anti_2"/>
    <property type="match status" value="1"/>
</dbReference>
<organism evidence="10 11">
    <name type="scientific">Arsukibacterium indicum</name>
    <dbReference type="NCBI Taxonomy" id="2848612"/>
    <lineage>
        <taxon>Bacteria</taxon>
        <taxon>Pseudomonadati</taxon>
        <taxon>Pseudomonadota</taxon>
        <taxon>Gammaproteobacteria</taxon>
        <taxon>Chromatiales</taxon>
        <taxon>Chromatiaceae</taxon>
        <taxon>Arsukibacterium</taxon>
    </lineage>
</organism>
<keyword evidence="1 5" id="KW-0963">Cytoplasm</keyword>
<dbReference type="GO" id="GO:0008855">
    <property type="term" value="F:exodeoxyribonuclease VII activity"/>
    <property type="evidence" value="ECO:0007669"/>
    <property type="project" value="UniProtKB-EC"/>
</dbReference>
<evidence type="ECO:0000256" key="1">
    <source>
        <dbReference type="ARBA" id="ARBA00022490"/>
    </source>
</evidence>
<evidence type="ECO:0000256" key="5">
    <source>
        <dbReference type="HAMAP-Rule" id="MF_00378"/>
    </source>
</evidence>
<evidence type="ECO:0000256" key="7">
    <source>
        <dbReference type="SAM" id="Coils"/>
    </source>
</evidence>
<feature type="domain" description="Exonuclease VII large subunit C-terminal" evidence="8">
    <location>
        <begin position="123"/>
        <end position="437"/>
    </location>
</feature>
<dbReference type="InterPro" id="IPR003753">
    <property type="entry name" value="Exonuc_VII_L"/>
</dbReference>
<dbReference type="InterPro" id="IPR020579">
    <property type="entry name" value="Exonuc_VII_lsu_C"/>
</dbReference>
<dbReference type="Proteomes" id="UP000704611">
    <property type="component" value="Unassembled WGS sequence"/>
</dbReference>
<comment type="caution">
    <text evidence="10">The sequence shown here is derived from an EMBL/GenBank/DDBJ whole genome shotgun (WGS) entry which is preliminary data.</text>
</comment>
<evidence type="ECO:0000256" key="4">
    <source>
        <dbReference type="ARBA" id="ARBA00022839"/>
    </source>
</evidence>
<dbReference type="InterPro" id="IPR025824">
    <property type="entry name" value="OB-fold_nuc-bd_dom"/>
</dbReference>
<keyword evidence="4 5" id="KW-0269">Exonuclease</keyword>
<comment type="function">
    <text evidence="5">Bidirectionally degrades single-stranded DNA into large acid-insoluble oligonucleotides, which are then degraded further into small acid-soluble oligonucleotides.</text>
</comment>
<comment type="subunit">
    <text evidence="5">Heterooligomer composed of large and small subunits.</text>
</comment>
<sequence length="445" mass="49779">MQNPDIYTVSRLNSEVRLILELQFQRLWLVGEVSNFVQAASGHWYFSLKDQAAQVKVAMFKQANRNATVKPQNGQQILIRARISVYEPRGEYQLLAEMIEPAGDGLLKQQYEQLKNRLQAEGLFDEARKQPLPAHINRVGVITSPTGAAIRDIVSVLQRRAPGIEVIIYPCLVQGEQAAGQLKQMLSTAIRRNEVDVLIIGRGGGSLEDLWCFNDEQLARAVAACPIPIVSAVGHEIDFALTDFVADVRAPTPSAAAELVSPDQSHLLERLRRLHSALVQAQRSKLNHLKPDLKQLEQRLLALHPKRRLQQQQQRLDELQLRLNRTITQQLANAKRQQQYLQQSLQHLSPAKAIKQQHEQLQQLQQRLQRGISQQLKQQQQTLGRLSNQLNTVSPLATLARGYSISFNAEQQVLTSTKDLKAGDSVTTQLAEGSFSAVVSEVSGG</sequence>
<evidence type="ECO:0000256" key="3">
    <source>
        <dbReference type="ARBA" id="ARBA00022801"/>
    </source>
</evidence>
<keyword evidence="2 5" id="KW-0540">Nuclease</keyword>
<dbReference type="HAMAP" id="MF_00378">
    <property type="entry name" value="Exonuc_7_L"/>
    <property type="match status" value="1"/>
</dbReference>
<dbReference type="EC" id="3.1.11.6" evidence="5"/>
<dbReference type="PANTHER" id="PTHR30008">
    <property type="entry name" value="EXODEOXYRIBONUCLEASE 7 LARGE SUBUNIT"/>
    <property type="match status" value="1"/>
</dbReference>
<protein>
    <recommendedName>
        <fullName evidence="5">Exodeoxyribonuclease 7 large subunit</fullName>
        <ecNumber evidence="5">3.1.11.6</ecNumber>
    </recommendedName>
    <alternativeName>
        <fullName evidence="5">Exodeoxyribonuclease VII large subunit</fullName>
        <shortName evidence="5">Exonuclease VII large subunit</shortName>
    </alternativeName>
</protein>
<keyword evidence="11" id="KW-1185">Reference proteome</keyword>
<proteinExistence type="inferred from homology"/>
<keyword evidence="7" id="KW-0175">Coiled coil</keyword>
<comment type="catalytic activity">
    <reaction evidence="5 6">
        <text>Exonucleolytic cleavage in either 5'- to 3'- or 3'- to 5'-direction to yield nucleoside 5'-phosphates.</text>
        <dbReference type="EC" id="3.1.11.6"/>
    </reaction>
</comment>